<comment type="similarity">
    <text evidence="1">Belongs to the HIBADH-related family.</text>
</comment>
<dbReference type="Pfam" id="PF14833">
    <property type="entry name" value="NAD_binding_11"/>
    <property type="match status" value="1"/>
</dbReference>
<dbReference type="PANTHER" id="PTHR43060:SF15">
    <property type="entry name" value="3-HYDROXYISOBUTYRATE DEHYDROGENASE-LIKE 1, MITOCHONDRIAL-RELATED"/>
    <property type="match status" value="1"/>
</dbReference>
<dbReference type="Gene3D" id="3.40.50.720">
    <property type="entry name" value="NAD(P)-binding Rossmann-like Domain"/>
    <property type="match status" value="1"/>
</dbReference>
<dbReference type="InterPro" id="IPR008927">
    <property type="entry name" value="6-PGluconate_DH-like_C_sf"/>
</dbReference>
<evidence type="ECO:0000259" key="5">
    <source>
        <dbReference type="Pfam" id="PF03446"/>
    </source>
</evidence>
<dbReference type="InterPro" id="IPR002204">
    <property type="entry name" value="3-OH-isobutyrate_DH-rel_CS"/>
</dbReference>
<evidence type="ECO:0000256" key="4">
    <source>
        <dbReference type="PIRSR" id="PIRSR000103-1"/>
    </source>
</evidence>
<dbReference type="SUPFAM" id="SSF48179">
    <property type="entry name" value="6-phosphogluconate dehydrogenase C-terminal domain-like"/>
    <property type="match status" value="1"/>
</dbReference>
<dbReference type="EMBL" id="CP066681">
    <property type="protein sequence ID" value="QQG35410.1"/>
    <property type="molecule type" value="Genomic_DNA"/>
</dbReference>
<dbReference type="InterPro" id="IPR036291">
    <property type="entry name" value="NAD(P)-bd_dom_sf"/>
</dbReference>
<feature type="domain" description="6-phosphogluconate dehydrogenase NADP-binding" evidence="5">
    <location>
        <begin position="4"/>
        <end position="163"/>
    </location>
</feature>
<evidence type="ECO:0000256" key="1">
    <source>
        <dbReference type="ARBA" id="ARBA00009080"/>
    </source>
</evidence>
<dbReference type="Pfam" id="PF03446">
    <property type="entry name" value="NAD_binding_2"/>
    <property type="match status" value="1"/>
</dbReference>
<dbReference type="PROSITE" id="PS00895">
    <property type="entry name" value="3_HYDROXYISOBUT_DH"/>
    <property type="match status" value="1"/>
</dbReference>
<dbReference type="GO" id="GO:0016491">
    <property type="term" value="F:oxidoreductase activity"/>
    <property type="evidence" value="ECO:0007669"/>
    <property type="project" value="UniProtKB-KW"/>
</dbReference>
<name>A0A7T5UGK2_9BACT</name>
<sequence>MTLKLAFLGLGVMGYPMAGHLANKTDALVTVYNRTPAKAASWQRQYNGQTARMPADAVAQADYVFICVGNDNDLEQILTGAEGVIQAVRPGTVIIDHTTVSADISRKMACLFKKRGVNFLDAPVSGGQSGAEKGALSVMIGGDQGAFDHVAPLIRQAYGKEVRRIGVSGTGQMAKMINQICIAGVVQGLAEAMAFGQKAGLDMEEVLSVISKGAAQSWQMENRAATMLQGKFDFGFALDWMIKDLGIALDEARRQGIDLPNTEIVQGYYRELSAQGHGRLDTSALIKRLR</sequence>
<dbReference type="SUPFAM" id="SSF51735">
    <property type="entry name" value="NAD(P)-binding Rossmann-fold domains"/>
    <property type="match status" value="1"/>
</dbReference>
<keyword evidence="3" id="KW-0520">NAD</keyword>
<dbReference type="PANTHER" id="PTHR43060">
    <property type="entry name" value="3-HYDROXYISOBUTYRATE DEHYDROGENASE-LIKE 1, MITOCHONDRIAL-RELATED"/>
    <property type="match status" value="1"/>
</dbReference>
<accession>A0A7T5UGK2</accession>
<dbReference type="GO" id="GO:0051287">
    <property type="term" value="F:NAD binding"/>
    <property type="evidence" value="ECO:0007669"/>
    <property type="project" value="InterPro"/>
</dbReference>
<dbReference type="Gene3D" id="1.10.1040.10">
    <property type="entry name" value="N-(1-d-carboxylethyl)-l-norvaline Dehydrogenase, domain 2"/>
    <property type="match status" value="1"/>
</dbReference>
<dbReference type="GO" id="GO:0016054">
    <property type="term" value="P:organic acid catabolic process"/>
    <property type="evidence" value="ECO:0007669"/>
    <property type="project" value="UniProtKB-ARBA"/>
</dbReference>
<keyword evidence="2" id="KW-0560">Oxidoreductase</keyword>
<dbReference type="InterPro" id="IPR013328">
    <property type="entry name" value="6PGD_dom2"/>
</dbReference>
<organism evidence="7 8">
    <name type="scientific">Micavibrio aeruginosavorus</name>
    <dbReference type="NCBI Taxonomy" id="349221"/>
    <lineage>
        <taxon>Bacteria</taxon>
        <taxon>Pseudomonadati</taxon>
        <taxon>Bdellovibrionota</taxon>
        <taxon>Bdellovibrionia</taxon>
        <taxon>Bdellovibrionales</taxon>
        <taxon>Pseudobdellovibrionaceae</taxon>
        <taxon>Micavibrio</taxon>
    </lineage>
</organism>
<evidence type="ECO:0000313" key="7">
    <source>
        <dbReference type="EMBL" id="QQG35410.1"/>
    </source>
</evidence>
<evidence type="ECO:0000256" key="2">
    <source>
        <dbReference type="ARBA" id="ARBA00023002"/>
    </source>
</evidence>
<evidence type="ECO:0000259" key="6">
    <source>
        <dbReference type="Pfam" id="PF14833"/>
    </source>
</evidence>
<proteinExistence type="inferred from homology"/>
<dbReference type="PIRSF" id="PIRSF000103">
    <property type="entry name" value="HIBADH"/>
    <property type="match status" value="1"/>
</dbReference>
<protein>
    <submittedName>
        <fullName evidence="7">NAD(P)-dependent oxidoreductase</fullName>
    </submittedName>
</protein>
<dbReference type="InterPro" id="IPR006115">
    <property type="entry name" value="6PGDH_NADP-bd"/>
</dbReference>
<dbReference type="InterPro" id="IPR029154">
    <property type="entry name" value="HIBADH-like_NADP-bd"/>
</dbReference>
<evidence type="ECO:0000313" key="8">
    <source>
        <dbReference type="Proteomes" id="UP000595362"/>
    </source>
</evidence>
<dbReference type="AlphaFoldDB" id="A0A7T5UGK2"/>
<gene>
    <name evidence="7" type="ORF">HYS17_07625</name>
</gene>
<dbReference type="GO" id="GO:0050661">
    <property type="term" value="F:NADP binding"/>
    <property type="evidence" value="ECO:0007669"/>
    <property type="project" value="InterPro"/>
</dbReference>
<evidence type="ECO:0000256" key="3">
    <source>
        <dbReference type="ARBA" id="ARBA00023027"/>
    </source>
</evidence>
<dbReference type="Proteomes" id="UP000595362">
    <property type="component" value="Chromosome"/>
</dbReference>
<feature type="active site" evidence="4">
    <location>
        <position position="175"/>
    </location>
</feature>
<feature type="domain" description="3-hydroxyisobutyrate dehydrogenase-like NAD-binding" evidence="6">
    <location>
        <begin position="169"/>
        <end position="288"/>
    </location>
</feature>
<reference evidence="7 8" key="1">
    <citation type="submission" date="2020-07" db="EMBL/GenBank/DDBJ databases">
        <title>Huge and variable diversity of episymbiotic CPR bacteria and DPANN archaea in groundwater ecosystems.</title>
        <authorList>
            <person name="He C.Y."/>
            <person name="Keren R."/>
            <person name="Whittaker M."/>
            <person name="Farag I.F."/>
            <person name="Doudna J."/>
            <person name="Cate J.H.D."/>
            <person name="Banfield J.F."/>
        </authorList>
    </citation>
    <scope>NUCLEOTIDE SEQUENCE [LARGE SCALE GENOMIC DNA]</scope>
    <source>
        <strain evidence="7">NC_groundwater_70_Ag_B-0.1um_54_66</strain>
    </source>
</reference>
<dbReference type="InterPro" id="IPR015815">
    <property type="entry name" value="HIBADH-related"/>
</dbReference>